<evidence type="ECO:0000313" key="9">
    <source>
        <dbReference type="EMBL" id="PWN38801.1"/>
    </source>
</evidence>
<accession>A0A316VRJ0</accession>
<name>A0A316VRJ0_9BASI</name>
<dbReference type="GO" id="GO:0046475">
    <property type="term" value="P:glycerophospholipid catabolic process"/>
    <property type="evidence" value="ECO:0007669"/>
    <property type="project" value="TreeGrafter"/>
</dbReference>
<dbReference type="SMART" id="SM00022">
    <property type="entry name" value="PLAc"/>
    <property type="match status" value="1"/>
</dbReference>
<protein>
    <recommendedName>
        <fullName evidence="6">Lysophospholipase</fullName>
        <ecNumber evidence="6">3.1.1.5</ecNumber>
    </recommendedName>
</protein>
<dbReference type="InterPro" id="IPR002642">
    <property type="entry name" value="LysoPLipase_cat_dom"/>
</dbReference>
<feature type="domain" description="PLA2c" evidence="8">
    <location>
        <begin position="231"/>
        <end position="799"/>
    </location>
</feature>
<evidence type="ECO:0000256" key="3">
    <source>
        <dbReference type="ARBA" id="ARBA00022963"/>
    </source>
</evidence>
<evidence type="ECO:0000256" key="6">
    <source>
        <dbReference type="RuleBase" id="RU362103"/>
    </source>
</evidence>
<keyword evidence="2 5" id="KW-0378">Hydrolase</keyword>
<dbReference type="Gene3D" id="3.40.1090.10">
    <property type="entry name" value="Cytosolic phospholipase A2 catalytic domain"/>
    <property type="match status" value="1"/>
</dbReference>
<dbReference type="GO" id="GO:0004623">
    <property type="term" value="F:phospholipase A2 activity"/>
    <property type="evidence" value="ECO:0007669"/>
    <property type="project" value="TreeGrafter"/>
</dbReference>
<feature type="compositionally biased region" description="Low complexity" evidence="7">
    <location>
        <begin position="104"/>
        <end position="118"/>
    </location>
</feature>
<feature type="region of interest" description="Disordered" evidence="7">
    <location>
        <begin position="63"/>
        <end position="118"/>
    </location>
</feature>
<dbReference type="AlphaFoldDB" id="A0A316VRJ0"/>
<keyword evidence="10" id="KW-1185">Reference proteome</keyword>
<dbReference type="RefSeq" id="XP_025365961.1">
    <property type="nucleotide sequence ID" value="XM_025516595.1"/>
</dbReference>
<dbReference type="PANTHER" id="PTHR10728">
    <property type="entry name" value="CYTOSOLIC PHOSPHOLIPASE A2"/>
    <property type="match status" value="1"/>
</dbReference>
<dbReference type="EC" id="3.1.1.5" evidence="6"/>
<dbReference type="EMBL" id="KZ819535">
    <property type="protein sequence ID" value="PWN38801.1"/>
    <property type="molecule type" value="Genomic_DNA"/>
</dbReference>
<organism evidence="9 10">
    <name type="scientific">Ceraceosorus guamensis</name>
    <dbReference type="NCBI Taxonomy" id="1522189"/>
    <lineage>
        <taxon>Eukaryota</taxon>
        <taxon>Fungi</taxon>
        <taxon>Dikarya</taxon>
        <taxon>Basidiomycota</taxon>
        <taxon>Ustilaginomycotina</taxon>
        <taxon>Exobasidiomycetes</taxon>
        <taxon>Ceraceosorales</taxon>
        <taxon>Ceraceosoraceae</taxon>
        <taxon>Ceraceosorus</taxon>
    </lineage>
</organism>
<dbReference type="PROSITE" id="PS51210">
    <property type="entry name" value="PLA2C"/>
    <property type="match status" value="1"/>
</dbReference>
<comment type="catalytic activity">
    <reaction evidence="6">
        <text>a 1-acyl-sn-glycero-3-phosphocholine + H2O = sn-glycerol 3-phosphocholine + a fatty acid + H(+)</text>
        <dbReference type="Rhea" id="RHEA:15177"/>
        <dbReference type="ChEBI" id="CHEBI:15377"/>
        <dbReference type="ChEBI" id="CHEBI:15378"/>
        <dbReference type="ChEBI" id="CHEBI:16870"/>
        <dbReference type="ChEBI" id="CHEBI:28868"/>
        <dbReference type="ChEBI" id="CHEBI:58168"/>
        <dbReference type="EC" id="3.1.1.5"/>
    </reaction>
</comment>
<dbReference type="SUPFAM" id="SSF52151">
    <property type="entry name" value="FabD/lysophospholipase-like"/>
    <property type="match status" value="1"/>
</dbReference>
<dbReference type="GeneID" id="37038465"/>
<evidence type="ECO:0000256" key="1">
    <source>
        <dbReference type="ARBA" id="ARBA00008780"/>
    </source>
</evidence>
<dbReference type="InParanoid" id="A0A316VRJ0"/>
<keyword evidence="6" id="KW-0732">Signal</keyword>
<keyword evidence="4 5" id="KW-0443">Lipid metabolism</keyword>
<dbReference type="Proteomes" id="UP000245783">
    <property type="component" value="Unassembled WGS sequence"/>
</dbReference>
<evidence type="ECO:0000313" key="10">
    <source>
        <dbReference type="Proteomes" id="UP000245783"/>
    </source>
</evidence>
<gene>
    <name evidence="9" type="ORF">IE81DRAFT_350741</name>
</gene>
<dbReference type="GO" id="GO:0005829">
    <property type="term" value="C:cytosol"/>
    <property type="evidence" value="ECO:0007669"/>
    <property type="project" value="TreeGrafter"/>
</dbReference>
<evidence type="ECO:0000256" key="7">
    <source>
        <dbReference type="SAM" id="MobiDB-lite"/>
    </source>
</evidence>
<evidence type="ECO:0000256" key="4">
    <source>
        <dbReference type="ARBA" id="ARBA00023098"/>
    </source>
</evidence>
<dbReference type="OrthoDB" id="4084751at2759"/>
<evidence type="ECO:0000256" key="2">
    <source>
        <dbReference type="ARBA" id="ARBA00022801"/>
    </source>
</evidence>
<feature type="compositionally biased region" description="Basic and acidic residues" evidence="7">
    <location>
        <begin position="63"/>
        <end position="85"/>
    </location>
</feature>
<evidence type="ECO:0000259" key="8">
    <source>
        <dbReference type="PROSITE" id="PS51210"/>
    </source>
</evidence>
<feature type="signal peptide" evidence="6">
    <location>
        <begin position="1"/>
        <end position="30"/>
    </location>
</feature>
<dbReference type="Pfam" id="PF01735">
    <property type="entry name" value="PLA2_B"/>
    <property type="match status" value="1"/>
</dbReference>
<proteinExistence type="inferred from homology"/>
<reference evidence="9 10" key="1">
    <citation type="journal article" date="2018" name="Mol. Biol. Evol.">
        <title>Broad Genomic Sampling Reveals a Smut Pathogenic Ancestry of the Fungal Clade Ustilaginomycotina.</title>
        <authorList>
            <person name="Kijpornyongpan T."/>
            <person name="Mondo S.J."/>
            <person name="Barry K."/>
            <person name="Sandor L."/>
            <person name="Lee J."/>
            <person name="Lipzen A."/>
            <person name="Pangilinan J."/>
            <person name="LaButti K."/>
            <person name="Hainaut M."/>
            <person name="Henrissat B."/>
            <person name="Grigoriev I.V."/>
            <person name="Spatafora J.W."/>
            <person name="Aime M.C."/>
        </authorList>
    </citation>
    <scope>NUCLEOTIDE SEQUENCE [LARGE SCALE GENOMIC DNA]</scope>
    <source>
        <strain evidence="9 10">MCA 4658</strain>
    </source>
</reference>
<dbReference type="GO" id="GO:0004622">
    <property type="term" value="F:phosphatidylcholine lysophospholipase activity"/>
    <property type="evidence" value="ECO:0007669"/>
    <property type="project" value="UniProtKB-EC"/>
</dbReference>
<comment type="similarity">
    <text evidence="1 6">Belongs to the lysophospholipase family.</text>
</comment>
<dbReference type="InterPro" id="IPR016035">
    <property type="entry name" value="Acyl_Trfase/lysoPLipase"/>
</dbReference>
<feature type="chain" id="PRO_5016191567" description="Lysophospholipase" evidence="6">
    <location>
        <begin position="31"/>
        <end position="799"/>
    </location>
</feature>
<dbReference type="STRING" id="1522189.A0A316VRJ0"/>
<dbReference type="PANTHER" id="PTHR10728:SF40">
    <property type="entry name" value="PATATIN FAMILY PROTEIN"/>
    <property type="match status" value="1"/>
</dbReference>
<keyword evidence="3 5" id="KW-0442">Lipid degradation</keyword>
<evidence type="ECO:0000256" key="5">
    <source>
        <dbReference type="PROSITE-ProRule" id="PRU00555"/>
    </source>
</evidence>
<sequence>MPLARRIRTSPGYLYVKLYLLCSLVSFSQARPITRHLDHKQLQRFHRLWSLLPGHVAEREAEAAGRDARKALSGRDKPPWLDDHSSAGPIVPKKPTTAATERMPASASPASPTSAPSSHHTLAALARAARRGDRPFRIPFALKSLAPDSAPYAALIKAFRRAESSLTHTNAASLAKFYASMLNRPRGTGERIASVLAEAARLPRRWFDRAKDLAEIRGRIQEEEIDVKRWPELQWDSHVRVSRRMHPIESRFLRQRRRAVAQSGSLSRLLDLPKDEVVHPKDVPLIGIGGSGGGYRAKFGFTAGLLALQRGGVWDCAAWSAGVSGSCWTLAALYTIASHDAQKLLAHYTAVASEGFHPLSRQALDVVARSKRGTYFLLAPLIAKARSGVVGLGLMDLYATMTTSYQFLSRSPQARPRLSRSTFQWSRVFSRSALHDGAQPMPILTAVRRDLAVQTPPYQWWEATPIEIGSPEKGAWIPSWSFGRIFERGECKRRLPEMSLALLLGYCTSAPAGPLSGYISALLATLPEETLARNLLSRLNAFVQRQRFEKMWGNPIRAADEPNPLWRGRAPPKLGAGECAATALENAPRLKLMDSGLANNLPSHIFSMPSRLADVIVAMDYSSDVQTGASLARLSLFGVERGLHLVKRPGLAEKTEEELEETRCARGSLDASPTSTDFARSFKAKYAQIVDAWPANEEHPAGLHEAPSDVALPGKDKQSHTIVYCPLLPHACQPHFDPANSEFSNSYNLVWTAEQVGTLARTAQACVEEEVIGAVRVVVREHYERRKAARLELARNAMR</sequence>